<evidence type="ECO:0000313" key="3">
    <source>
        <dbReference type="Proteomes" id="UP001620262"/>
    </source>
</evidence>
<keyword evidence="3" id="KW-1185">Reference proteome</keyword>
<reference evidence="2 3" key="1">
    <citation type="submission" date="2024-11" db="EMBL/GenBank/DDBJ databases">
        <title>The Natural Products Discovery Center: Release of the First 8490 Sequenced Strains for Exploring Actinobacteria Biosynthetic Diversity.</title>
        <authorList>
            <person name="Kalkreuter E."/>
            <person name="Kautsar S.A."/>
            <person name="Yang D."/>
            <person name="Bader C.D."/>
            <person name="Teijaro C.N."/>
            <person name="Fluegel L."/>
            <person name="Davis C.M."/>
            <person name="Simpson J.R."/>
            <person name="Lauterbach L."/>
            <person name="Steele A.D."/>
            <person name="Gui C."/>
            <person name="Meng S."/>
            <person name="Li G."/>
            <person name="Viehrig K."/>
            <person name="Ye F."/>
            <person name="Su P."/>
            <person name="Kiefer A.F."/>
            <person name="Nichols A."/>
            <person name="Cepeda A.J."/>
            <person name="Yan W."/>
            <person name="Fan B."/>
            <person name="Jiang Y."/>
            <person name="Adhikari A."/>
            <person name="Zheng C.-J."/>
            <person name="Schuster L."/>
            <person name="Cowan T.M."/>
            <person name="Smanski M.J."/>
            <person name="Chevrette M.G."/>
            <person name="De Carvalho L.P.S."/>
            <person name="Shen B."/>
        </authorList>
    </citation>
    <scope>NUCLEOTIDE SEQUENCE [LARGE SCALE GENOMIC DNA]</scope>
    <source>
        <strain evidence="2 3">NPDC078403</strain>
    </source>
</reference>
<organism evidence="2 3">
    <name type="scientific">Pseudoalteromonas rhizosphaerae</name>
    <dbReference type="NCBI Taxonomy" id="2518973"/>
    <lineage>
        <taxon>Bacteria</taxon>
        <taxon>Pseudomonadati</taxon>
        <taxon>Pseudomonadota</taxon>
        <taxon>Gammaproteobacteria</taxon>
        <taxon>Alteromonadales</taxon>
        <taxon>Pseudoalteromonadaceae</taxon>
        <taxon>Pseudoalteromonas</taxon>
    </lineage>
</organism>
<keyword evidence="1" id="KW-0472">Membrane</keyword>
<accession>A0ABW8KU87</accession>
<comment type="caution">
    <text evidence="2">The sequence shown here is derived from an EMBL/GenBank/DDBJ whole genome shotgun (WGS) entry which is preliminary data.</text>
</comment>
<feature type="transmembrane region" description="Helical" evidence="1">
    <location>
        <begin position="59"/>
        <end position="81"/>
    </location>
</feature>
<gene>
    <name evidence="2" type="ORF">ACI2JU_05700</name>
</gene>
<keyword evidence="1" id="KW-1133">Transmembrane helix</keyword>
<evidence type="ECO:0000256" key="1">
    <source>
        <dbReference type="SAM" id="Phobius"/>
    </source>
</evidence>
<evidence type="ECO:0000313" key="2">
    <source>
        <dbReference type="EMBL" id="MFK3863369.1"/>
    </source>
</evidence>
<feature type="transmembrane region" description="Helical" evidence="1">
    <location>
        <begin position="23"/>
        <end position="47"/>
    </location>
</feature>
<name>A0ABW8KU87_9GAMM</name>
<proteinExistence type="predicted"/>
<keyword evidence="1" id="KW-0812">Transmembrane</keyword>
<protein>
    <submittedName>
        <fullName evidence="2">Uncharacterized protein</fullName>
    </submittedName>
</protein>
<dbReference type="RefSeq" id="WP_404674938.1">
    <property type="nucleotide sequence ID" value="NZ_JBJDOT010000005.1"/>
</dbReference>
<dbReference type="Proteomes" id="UP001620262">
    <property type="component" value="Unassembled WGS sequence"/>
</dbReference>
<dbReference type="EMBL" id="JBJDOT010000005">
    <property type="protein sequence ID" value="MFK3863369.1"/>
    <property type="molecule type" value="Genomic_DNA"/>
</dbReference>
<sequence>MVDMETLQEKNNKYAKYHRNDSWGVFVAFTIMSPLLFSYGYEFFYWFQGEIIEVPHPAFVLVGALFYGGIMVAMGDIIIFSKLLKVFSLIAVMCWFSYFWVVLNLSWLAFAPLVPVFILLQIQMPKIKANSNKCGDDT</sequence>
<feature type="transmembrane region" description="Helical" evidence="1">
    <location>
        <begin position="87"/>
        <end position="120"/>
    </location>
</feature>